<reference evidence="2" key="1">
    <citation type="journal article" date="2017" name="Nature">
        <title>The sunflower genome provides insights into oil metabolism, flowering and Asterid evolution.</title>
        <authorList>
            <person name="Badouin H."/>
            <person name="Gouzy J."/>
            <person name="Grassa C.J."/>
            <person name="Murat F."/>
            <person name="Staton S.E."/>
            <person name="Cottret L."/>
            <person name="Lelandais-Briere C."/>
            <person name="Owens G.L."/>
            <person name="Carrere S."/>
            <person name="Mayjonade B."/>
            <person name="Legrand L."/>
            <person name="Gill N."/>
            <person name="Kane N.C."/>
            <person name="Bowers J.E."/>
            <person name="Hubner S."/>
            <person name="Bellec A."/>
            <person name="Berard A."/>
            <person name="Berges H."/>
            <person name="Blanchet N."/>
            <person name="Boniface M.C."/>
            <person name="Brunel D."/>
            <person name="Catrice O."/>
            <person name="Chaidir N."/>
            <person name="Claudel C."/>
            <person name="Donnadieu C."/>
            <person name="Faraut T."/>
            <person name="Fievet G."/>
            <person name="Helmstetter N."/>
            <person name="King M."/>
            <person name="Knapp S.J."/>
            <person name="Lai Z."/>
            <person name="Le Paslier M.C."/>
            <person name="Lippi Y."/>
            <person name="Lorenzon L."/>
            <person name="Mandel J.R."/>
            <person name="Marage G."/>
            <person name="Marchand G."/>
            <person name="Marquand E."/>
            <person name="Bret-Mestries E."/>
            <person name="Morien E."/>
            <person name="Nambeesan S."/>
            <person name="Nguyen T."/>
            <person name="Pegot-Espagnet P."/>
            <person name="Pouilly N."/>
            <person name="Raftis F."/>
            <person name="Sallet E."/>
            <person name="Schiex T."/>
            <person name="Thomas J."/>
            <person name="Vandecasteele C."/>
            <person name="Vares D."/>
            <person name="Vear F."/>
            <person name="Vautrin S."/>
            <person name="Crespi M."/>
            <person name="Mangin B."/>
            <person name="Burke J.M."/>
            <person name="Salse J."/>
            <person name="Munos S."/>
            <person name="Vincourt P."/>
            <person name="Rieseberg L.H."/>
            <person name="Langlade N.B."/>
        </authorList>
    </citation>
    <scope>NUCLEOTIDE SEQUENCE</scope>
    <source>
        <tissue evidence="2">Leaves</tissue>
    </source>
</reference>
<feature type="transmembrane region" description="Helical" evidence="1">
    <location>
        <begin position="7"/>
        <end position="26"/>
    </location>
</feature>
<name>A0A9K3IH40_HELAN</name>
<keyword evidence="1" id="KW-0472">Membrane</keyword>
<protein>
    <submittedName>
        <fullName evidence="2">Uncharacterized protein</fullName>
    </submittedName>
</protein>
<dbReference type="Gramene" id="mRNA:HanXRQr2_Chr08g0355691">
    <property type="protein sequence ID" value="CDS:HanXRQr2_Chr08g0355691.1"/>
    <property type="gene ID" value="HanXRQr2_Chr08g0355691"/>
</dbReference>
<comment type="caution">
    <text evidence="2">The sequence shown here is derived from an EMBL/GenBank/DDBJ whole genome shotgun (WGS) entry which is preliminary data.</text>
</comment>
<keyword evidence="1" id="KW-1133">Transmembrane helix</keyword>
<keyword evidence="1" id="KW-0812">Transmembrane</keyword>
<evidence type="ECO:0000313" key="2">
    <source>
        <dbReference type="EMBL" id="KAF5796768.1"/>
    </source>
</evidence>
<keyword evidence="3" id="KW-1185">Reference proteome</keyword>
<gene>
    <name evidence="2" type="ORF">HanXRQr2_Chr08g0355691</name>
</gene>
<sequence>MFVCVLVCIRVGLCYWFFIEVLLLLYTEISIQIPTKVIRNVIEWKVLRKDG</sequence>
<reference evidence="2" key="2">
    <citation type="submission" date="2020-06" db="EMBL/GenBank/DDBJ databases">
        <title>Helianthus annuus Genome sequencing and assembly Release 2.</title>
        <authorList>
            <person name="Gouzy J."/>
            <person name="Langlade N."/>
            <person name="Munos S."/>
        </authorList>
    </citation>
    <scope>NUCLEOTIDE SEQUENCE</scope>
    <source>
        <tissue evidence="2">Leaves</tissue>
    </source>
</reference>
<dbReference type="Proteomes" id="UP000215914">
    <property type="component" value="Unassembled WGS sequence"/>
</dbReference>
<evidence type="ECO:0000256" key="1">
    <source>
        <dbReference type="SAM" id="Phobius"/>
    </source>
</evidence>
<dbReference type="EMBL" id="MNCJ02000323">
    <property type="protein sequence ID" value="KAF5796768.1"/>
    <property type="molecule type" value="Genomic_DNA"/>
</dbReference>
<proteinExistence type="predicted"/>
<accession>A0A9K3IH40</accession>
<dbReference type="AlphaFoldDB" id="A0A9K3IH40"/>
<evidence type="ECO:0000313" key="3">
    <source>
        <dbReference type="Proteomes" id="UP000215914"/>
    </source>
</evidence>
<organism evidence="2 3">
    <name type="scientific">Helianthus annuus</name>
    <name type="common">Common sunflower</name>
    <dbReference type="NCBI Taxonomy" id="4232"/>
    <lineage>
        <taxon>Eukaryota</taxon>
        <taxon>Viridiplantae</taxon>
        <taxon>Streptophyta</taxon>
        <taxon>Embryophyta</taxon>
        <taxon>Tracheophyta</taxon>
        <taxon>Spermatophyta</taxon>
        <taxon>Magnoliopsida</taxon>
        <taxon>eudicotyledons</taxon>
        <taxon>Gunneridae</taxon>
        <taxon>Pentapetalae</taxon>
        <taxon>asterids</taxon>
        <taxon>campanulids</taxon>
        <taxon>Asterales</taxon>
        <taxon>Asteraceae</taxon>
        <taxon>Asteroideae</taxon>
        <taxon>Heliantheae alliance</taxon>
        <taxon>Heliantheae</taxon>
        <taxon>Helianthus</taxon>
    </lineage>
</organism>